<name>A0A4R7CVL6_9SPHI</name>
<evidence type="ECO:0000313" key="1">
    <source>
        <dbReference type="EMBL" id="TDS12220.1"/>
    </source>
</evidence>
<dbReference type="Proteomes" id="UP000294752">
    <property type="component" value="Unassembled WGS sequence"/>
</dbReference>
<keyword evidence="2" id="KW-1185">Reference proteome</keyword>
<comment type="caution">
    <text evidence="1">The sequence shown here is derived from an EMBL/GenBank/DDBJ whole genome shotgun (WGS) entry which is preliminary data.</text>
</comment>
<organism evidence="1 2">
    <name type="scientific">Sphingobacterium paludis</name>
    <dbReference type="NCBI Taxonomy" id="1476465"/>
    <lineage>
        <taxon>Bacteria</taxon>
        <taxon>Pseudomonadati</taxon>
        <taxon>Bacteroidota</taxon>
        <taxon>Sphingobacteriia</taxon>
        <taxon>Sphingobacteriales</taxon>
        <taxon>Sphingobacteriaceae</taxon>
        <taxon>Sphingobacterium</taxon>
    </lineage>
</organism>
<reference evidence="1 2" key="1">
    <citation type="submission" date="2019-03" db="EMBL/GenBank/DDBJ databases">
        <title>Genomic Encyclopedia of Type Strains, Phase III (KMG-III): the genomes of soil and plant-associated and newly described type strains.</title>
        <authorList>
            <person name="Whitman W."/>
        </authorList>
    </citation>
    <scope>NUCLEOTIDE SEQUENCE [LARGE SCALE GENOMIC DNA]</scope>
    <source>
        <strain evidence="1 2">CGMCC 1.12801</strain>
    </source>
</reference>
<proteinExistence type="predicted"/>
<accession>A0A4R7CVL6</accession>
<sequence length="31" mass="3710">MIIAVNKNFRLDFWPTQSLRAIDIIAKTFTW</sequence>
<dbReference type="AlphaFoldDB" id="A0A4R7CVL6"/>
<evidence type="ECO:0000313" key="2">
    <source>
        <dbReference type="Proteomes" id="UP000294752"/>
    </source>
</evidence>
<gene>
    <name evidence="1" type="ORF">B0I21_10675</name>
</gene>
<protein>
    <submittedName>
        <fullName evidence="1">Uncharacterized protein</fullName>
    </submittedName>
</protein>
<dbReference type="EMBL" id="SNZV01000006">
    <property type="protein sequence ID" value="TDS12220.1"/>
    <property type="molecule type" value="Genomic_DNA"/>
</dbReference>